<evidence type="ECO:0000313" key="2">
    <source>
        <dbReference type="EMBL" id="MBR0600334.1"/>
    </source>
</evidence>
<reference evidence="2" key="1">
    <citation type="submission" date="2021-04" db="EMBL/GenBank/DDBJ databases">
        <title>Sinoanaerobacter chloroacetimidivorans sp. nov., an obligate anaerobic bacterium isolated from anaerobic sludge.</title>
        <authorList>
            <person name="Bao Y."/>
        </authorList>
    </citation>
    <scope>NUCLEOTIDE SEQUENCE</scope>
    <source>
        <strain evidence="2">BAD-6</strain>
    </source>
</reference>
<dbReference type="InterPro" id="IPR025291">
    <property type="entry name" value="DUF4153"/>
</dbReference>
<name>A0A8J7W4G0_9FIRM</name>
<feature type="transmembrane region" description="Helical" evidence="1">
    <location>
        <begin position="174"/>
        <end position="197"/>
    </location>
</feature>
<feature type="transmembrane region" description="Helical" evidence="1">
    <location>
        <begin position="314"/>
        <end position="335"/>
    </location>
</feature>
<feature type="transmembrane region" description="Helical" evidence="1">
    <location>
        <begin position="113"/>
        <end position="131"/>
    </location>
</feature>
<evidence type="ECO:0000256" key="1">
    <source>
        <dbReference type="SAM" id="Phobius"/>
    </source>
</evidence>
<evidence type="ECO:0000313" key="3">
    <source>
        <dbReference type="Proteomes" id="UP000675664"/>
    </source>
</evidence>
<feature type="transmembrane region" description="Helical" evidence="1">
    <location>
        <begin position="412"/>
        <end position="429"/>
    </location>
</feature>
<accession>A0A8J7W4G0</accession>
<organism evidence="2 3">
    <name type="scientific">Sinanaerobacter chloroacetimidivorans</name>
    <dbReference type="NCBI Taxonomy" id="2818044"/>
    <lineage>
        <taxon>Bacteria</taxon>
        <taxon>Bacillati</taxon>
        <taxon>Bacillota</taxon>
        <taxon>Clostridia</taxon>
        <taxon>Peptostreptococcales</taxon>
        <taxon>Anaerovoracaceae</taxon>
        <taxon>Sinanaerobacter</taxon>
    </lineage>
</organism>
<dbReference type="EMBL" id="JAGSND010000025">
    <property type="protein sequence ID" value="MBR0600334.1"/>
    <property type="molecule type" value="Genomic_DNA"/>
</dbReference>
<keyword evidence="1" id="KW-1133">Transmembrane helix</keyword>
<feature type="transmembrane region" description="Helical" evidence="1">
    <location>
        <begin position="33"/>
        <end position="50"/>
    </location>
</feature>
<dbReference type="AlphaFoldDB" id="A0A8J7W4G0"/>
<keyword evidence="1" id="KW-0472">Membrane</keyword>
<gene>
    <name evidence="2" type="ORF">KCX82_20905</name>
</gene>
<proteinExistence type="predicted"/>
<sequence>MNGIAPDKNIGPSLDGTWKPKPALPKVITGKDTGFALVMLVIGFLFWNLIPPGSLGAGVTLFAVIICIASGGYLHISGLKQGRASLVCLAVILLSSTYFLLSDSIIIKNLNFLFLMAGFIYWICLTTGNRMEKRLAFSFLYDMINQSILIPFSNFSCCFAAFKSRVGENKRGKGIVSGAAGILIFLPVLILVVNLLIDADAAFESFIENLRFSFSADLLEYLLQMILGIPVACYLYGMIYGNRYKRYTDHLTLESAEKNVMAFRFAPDTPVYSALTALNLIYLVFFLTQAAYLFSAFTSSIPAAMTYAEYARRGFFELCTVAGINLAVIAVAHAIIKREKEEKQKLLKAETLAICFFTILLIATAMSKMAMYIESYGLTQLRVYTSWFMILLLAVFGVIAARQFKKFNGTKIVIISFVILFFVLCYGNVDGMIAKYNIDRYREGTLETLDVAALSELSDAAVPYLYELYQETDDVEFKASLRSAINGRYYDEASMLPYETTFRDFNLQTHQAEKIRAVISN</sequence>
<dbReference type="Proteomes" id="UP000675664">
    <property type="component" value="Unassembled WGS sequence"/>
</dbReference>
<feature type="transmembrane region" description="Helical" evidence="1">
    <location>
        <begin position="347"/>
        <end position="366"/>
    </location>
</feature>
<feature type="transmembrane region" description="Helical" evidence="1">
    <location>
        <begin position="221"/>
        <end position="241"/>
    </location>
</feature>
<comment type="caution">
    <text evidence="2">The sequence shown here is derived from an EMBL/GenBank/DDBJ whole genome shotgun (WGS) entry which is preliminary data.</text>
</comment>
<feature type="transmembrane region" description="Helical" evidence="1">
    <location>
        <begin position="271"/>
        <end position="294"/>
    </location>
</feature>
<reference evidence="2" key="2">
    <citation type="submission" date="2021-04" db="EMBL/GenBank/DDBJ databases">
        <authorList>
            <person name="Liu J."/>
        </authorList>
    </citation>
    <scope>NUCLEOTIDE SEQUENCE</scope>
    <source>
        <strain evidence="2">BAD-6</strain>
    </source>
</reference>
<feature type="transmembrane region" description="Helical" evidence="1">
    <location>
        <begin position="57"/>
        <end position="76"/>
    </location>
</feature>
<keyword evidence="3" id="KW-1185">Reference proteome</keyword>
<protein>
    <submittedName>
        <fullName evidence="2">DUF4173 domain-containing protein</fullName>
    </submittedName>
</protein>
<keyword evidence="1" id="KW-0812">Transmembrane</keyword>
<dbReference type="Pfam" id="PF13687">
    <property type="entry name" value="DUF4153"/>
    <property type="match status" value="1"/>
</dbReference>
<feature type="transmembrane region" description="Helical" evidence="1">
    <location>
        <begin position="381"/>
        <end position="400"/>
    </location>
</feature>
<feature type="transmembrane region" description="Helical" evidence="1">
    <location>
        <begin position="82"/>
        <end position="101"/>
    </location>
</feature>